<dbReference type="Proteomes" id="UP001470230">
    <property type="component" value="Unassembled WGS sequence"/>
</dbReference>
<dbReference type="EMBL" id="JAPFFF010000378">
    <property type="protein sequence ID" value="KAK8834516.1"/>
    <property type="molecule type" value="Genomic_DNA"/>
</dbReference>
<proteinExistence type="predicted"/>
<name>A0ABR2IKE6_9EUKA</name>
<comment type="caution">
    <text evidence="2">The sequence shown here is derived from an EMBL/GenBank/DDBJ whole genome shotgun (WGS) entry which is preliminary data.</text>
</comment>
<reference evidence="2 3" key="1">
    <citation type="submission" date="2024-04" db="EMBL/GenBank/DDBJ databases">
        <title>Tritrichomonas musculus Genome.</title>
        <authorList>
            <person name="Alves-Ferreira E."/>
            <person name="Grigg M."/>
            <person name="Lorenzi H."/>
            <person name="Galac M."/>
        </authorList>
    </citation>
    <scope>NUCLEOTIDE SEQUENCE [LARGE SCALE GENOMIC DNA]</scope>
    <source>
        <strain evidence="2 3">EAF2021</strain>
    </source>
</reference>
<sequence length="383" mass="46291">MNIQQYVSQKKELYNYLMTFIDNENENEEDDDFQNLISFIEKIELNNDINEFKAFIHLLSKITKNHQSNQLFFERIEKIFDHLKDHIKKFYSDSQIFHLFKNNKRMLLLLFQKQILTPDDTIINFIKITTDKNGTKYRHYFYPEIKPLISDDLIRMIEGELFEIDNNYSKNFEFNRQSCENDSYICQLIRNDSVEDFVSYVNRANLSLSESRVKPSLFETNRYLIINNPTYIEYAAFFGAIQIFRFLRINGCQMNSSLPFYAIRGKNADIIHILEEDESLEISYMDCFNESIKCHHNNIAHYFRDNFIDDDKYEKVNKFEYTQNYLENIFHYYNYEFFPDDFSNPFIFDYLCKYNYIEMVKIMLNAKSVSNINQKNISNHFEI</sequence>
<evidence type="ECO:0000313" key="2">
    <source>
        <dbReference type="EMBL" id="KAK8863525.1"/>
    </source>
</evidence>
<keyword evidence="3" id="KW-1185">Reference proteome</keyword>
<protein>
    <recommendedName>
        <fullName evidence="4">DUF3447 domain-containing protein</fullName>
    </recommendedName>
</protein>
<dbReference type="PANTHER" id="PTHR24159">
    <property type="match status" value="1"/>
</dbReference>
<evidence type="ECO:0000313" key="1">
    <source>
        <dbReference type="EMBL" id="KAK8834516.1"/>
    </source>
</evidence>
<dbReference type="EMBL" id="JAPFFF010000017">
    <property type="protein sequence ID" value="KAK8863525.1"/>
    <property type="molecule type" value="Genomic_DNA"/>
</dbReference>
<dbReference type="PANTHER" id="PTHR24159:SF5">
    <property type="entry name" value="ANK_REP_REGION DOMAIN-CONTAINING PROTEIN"/>
    <property type="match status" value="1"/>
</dbReference>
<dbReference type="InterPro" id="IPR036770">
    <property type="entry name" value="Ankyrin_rpt-contain_sf"/>
</dbReference>
<evidence type="ECO:0000313" key="3">
    <source>
        <dbReference type="Proteomes" id="UP001470230"/>
    </source>
</evidence>
<organism evidence="2 3">
    <name type="scientific">Tritrichomonas musculus</name>
    <dbReference type="NCBI Taxonomy" id="1915356"/>
    <lineage>
        <taxon>Eukaryota</taxon>
        <taxon>Metamonada</taxon>
        <taxon>Parabasalia</taxon>
        <taxon>Tritrichomonadida</taxon>
        <taxon>Tritrichomonadidae</taxon>
        <taxon>Tritrichomonas</taxon>
    </lineage>
</organism>
<dbReference type="SUPFAM" id="SSF48403">
    <property type="entry name" value="Ankyrin repeat"/>
    <property type="match status" value="1"/>
</dbReference>
<accession>A0ABR2IKE6</accession>
<evidence type="ECO:0008006" key="4">
    <source>
        <dbReference type="Google" id="ProtNLM"/>
    </source>
</evidence>
<gene>
    <name evidence="2" type="ORF">M9Y10_011211</name>
    <name evidence="1" type="ORF">M9Y10_027584</name>
</gene>